<feature type="domain" description="DUF7726" evidence="2">
    <location>
        <begin position="162"/>
        <end position="242"/>
    </location>
</feature>
<protein>
    <recommendedName>
        <fullName evidence="2">DUF7726 domain-containing protein</fullName>
    </recommendedName>
</protein>
<keyword evidence="4" id="KW-1185">Reference proteome</keyword>
<feature type="region of interest" description="Disordered" evidence="1">
    <location>
        <begin position="1"/>
        <end position="45"/>
    </location>
</feature>
<proteinExistence type="predicted"/>
<dbReference type="PANTHER" id="PTHR42339">
    <property type="entry name" value="HISTONE H1"/>
    <property type="match status" value="1"/>
</dbReference>
<evidence type="ECO:0000313" key="4">
    <source>
        <dbReference type="Proteomes" id="UP000235786"/>
    </source>
</evidence>
<feature type="domain" description="DUF7726" evidence="2">
    <location>
        <begin position="55"/>
        <end position="124"/>
    </location>
</feature>
<gene>
    <name evidence="3" type="ORF">L207DRAFT_485209</name>
</gene>
<dbReference type="Proteomes" id="UP000235786">
    <property type="component" value="Unassembled WGS sequence"/>
</dbReference>
<accession>A0A2J6RYY1</accession>
<reference evidence="3 4" key="1">
    <citation type="submission" date="2016-04" db="EMBL/GenBank/DDBJ databases">
        <title>A degradative enzymes factory behind the ericoid mycorrhizal symbiosis.</title>
        <authorList>
            <consortium name="DOE Joint Genome Institute"/>
            <person name="Martino E."/>
            <person name="Morin E."/>
            <person name="Grelet G."/>
            <person name="Kuo A."/>
            <person name="Kohler A."/>
            <person name="Daghino S."/>
            <person name="Barry K."/>
            <person name="Choi C."/>
            <person name="Cichocki N."/>
            <person name="Clum A."/>
            <person name="Copeland A."/>
            <person name="Hainaut M."/>
            <person name="Haridas S."/>
            <person name="Labutti K."/>
            <person name="Lindquist E."/>
            <person name="Lipzen A."/>
            <person name="Khouja H.-R."/>
            <person name="Murat C."/>
            <person name="Ohm R."/>
            <person name="Olson A."/>
            <person name="Spatafora J."/>
            <person name="Veneault-Fourrey C."/>
            <person name="Henrissat B."/>
            <person name="Grigoriev I."/>
            <person name="Martin F."/>
            <person name="Perotto S."/>
        </authorList>
    </citation>
    <scope>NUCLEOTIDE SEQUENCE [LARGE SCALE GENOMIC DNA]</scope>
    <source>
        <strain evidence="3 4">F</strain>
    </source>
</reference>
<dbReference type="AlphaFoldDB" id="A0A2J6RYY1"/>
<dbReference type="InterPro" id="IPR056143">
    <property type="entry name" value="DUF7726"/>
</dbReference>
<name>A0A2J6RYY1_HYAVF</name>
<organism evidence="3 4">
    <name type="scientific">Hyaloscypha variabilis (strain UAMH 11265 / GT02V1 / F)</name>
    <name type="common">Meliniomyces variabilis</name>
    <dbReference type="NCBI Taxonomy" id="1149755"/>
    <lineage>
        <taxon>Eukaryota</taxon>
        <taxon>Fungi</taxon>
        <taxon>Dikarya</taxon>
        <taxon>Ascomycota</taxon>
        <taxon>Pezizomycotina</taxon>
        <taxon>Leotiomycetes</taxon>
        <taxon>Helotiales</taxon>
        <taxon>Hyaloscyphaceae</taxon>
        <taxon>Hyaloscypha</taxon>
        <taxon>Hyaloscypha variabilis</taxon>
    </lineage>
</organism>
<evidence type="ECO:0000259" key="2">
    <source>
        <dbReference type="Pfam" id="PF24852"/>
    </source>
</evidence>
<dbReference type="EMBL" id="KZ613942">
    <property type="protein sequence ID" value="PMD43726.1"/>
    <property type="molecule type" value="Genomic_DNA"/>
</dbReference>
<dbReference type="PANTHER" id="PTHR42339:SF1">
    <property type="entry name" value="HISTONE H1"/>
    <property type="match status" value="1"/>
</dbReference>
<sequence length="301" mass="33271">MPSKKRAPLGEITSNAIVAPPSAPPGEKVKPASNKRKSSEDKPKYDIDDDICQTVTISCDAVRNKIKKFLDSGEMKVGEFQRAIGASSSTYCAFMKKTGSMGGAGSNVYRNAFAFFKLRELNGENRKKKVKVGGEGVGKKKEAESEDFTGVILDGEEEGEVPIFDSCDEVRRKMNQYFSKTGMSKAAFGRETGKLFGGGEEKKIGGGSVTQFLAKRGPMAGNTTSVYYGAYVFFEKIRVRDGEPMTEHREGMEDAWDGCDPRFWRQEGVDRSRIIDRIEYITFASGPDIYQDEYGKPVVGW</sequence>
<dbReference type="Pfam" id="PF24852">
    <property type="entry name" value="DUF7726"/>
    <property type="match status" value="2"/>
</dbReference>
<evidence type="ECO:0000256" key="1">
    <source>
        <dbReference type="SAM" id="MobiDB-lite"/>
    </source>
</evidence>
<dbReference type="OrthoDB" id="2592504at2759"/>
<evidence type="ECO:0000313" key="3">
    <source>
        <dbReference type="EMBL" id="PMD43726.1"/>
    </source>
</evidence>